<evidence type="ECO:0000313" key="6">
    <source>
        <dbReference type="EMBL" id="XAY04030.1"/>
    </source>
</evidence>
<dbReference type="InterPro" id="IPR029045">
    <property type="entry name" value="ClpP/crotonase-like_dom_sf"/>
</dbReference>
<sequence>MSAVSESVVRQEVVGRVLHVVLDRPPANALGAPIIEGLTAVADTLERDDTVKVAVISSAIDGIFAAGADIKQMGTLDPESFAGYRDALRAPVERINRCGKPTIAAIDGLALGGGLELSMACTLRFATAASKVGLPEVKLGLIPGAGGTQRLPLLVGRGRALEIMLSGRSVPGEEALQIGLVDRLVDGDVVAEALAYAETLAAFPVTAMKAIIDCVDAVSGVPADGMQLEGELVVEMLASGEAAEGIAAFIARRPAAYA</sequence>
<dbReference type="PANTHER" id="PTHR11941">
    <property type="entry name" value="ENOYL-COA HYDRATASE-RELATED"/>
    <property type="match status" value="1"/>
</dbReference>
<organism evidence="6">
    <name type="scientific">Paraconexibacter sp. AEG42_29</name>
    <dbReference type="NCBI Taxonomy" id="2997339"/>
    <lineage>
        <taxon>Bacteria</taxon>
        <taxon>Bacillati</taxon>
        <taxon>Actinomycetota</taxon>
        <taxon>Thermoleophilia</taxon>
        <taxon>Solirubrobacterales</taxon>
        <taxon>Paraconexibacteraceae</taxon>
        <taxon>Paraconexibacter</taxon>
    </lineage>
</organism>
<evidence type="ECO:0000256" key="2">
    <source>
        <dbReference type="ARBA" id="ARBA00012076"/>
    </source>
</evidence>
<name>A0AAU7AR21_9ACTN</name>
<dbReference type="InterPro" id="IPR001753">
    <property type="entry name" value="Enoyl-CoA_hydra/iso"/>
</dbReference>
<dbReference type="GO" id="GO:0006635">
    <property type="term" value="P:fatty acid beta-oxidation"/>
    <property type="evidence" value="ECO:0007669"/>
    <property type="project" value="TreeGrafter"/>
</dbReference>
<evidence type="ECO:0000256" key="1">
    <source>
        <dbReference type="ARBA" id="ARBA00005254"/>
    </source>
</evidence>
<gene>
    <name evidence="6" type="primary">fadB_1</name>
    <name evidence="6" type="ORF">DSM112329_00856</name>
</gene>
<accession>A0AAU7AR21</accession>
<dbReference type="EC" id="4.2.1.17" evidence="2"/>
<protein>
    <recommendedName>
        <fullName evidence="2">enoyl-CoA hydratase</fullName>
        <ecNumber evidence="2">4.2.1.17</ecNumber>
    </recommendedName>
</protein>
<reference evidence="6" key="1">
    <citation type="submission" date="2022-12" db="EMBL/GenBank/DDBJ databases">
        <title>Paraconexibacter alkalitolerans sp. nov. and Baekduia alba sp. nov., isolated from soil and emended description of the genera Paraconexibacter (Chun et al., 2020) and Baekduia (An et al., 2020).</title>
        <authorList>
            <person name="Vieira S."/>
            <person name="Huber K.J."/>
            <person name="Geppert A."/>
            <person name="Wolf J."/>
            <person name="Neumann-Schaal M."/>
            <person name="Muesken M."/>
            <person name="Overmann J."/>
        </authorList>
    </citation>
    <scope>NUCLEOTIDE SEQUENCE</scope>
    <source>
        <strain evidence="6">AEG42_29</strain>
    </source>
</reference>
<proteinExistence type="inferred from homology"/>
<comment type="catalytic activity">
    <reaction evidence="4">
        <text>a (3S)-3-hydroxyacyl-CoA = a (2E)-enoyl-CoA + H2O</text>
        <dbReference type="Rhea" id="RHEA:16105"/>
        <dbReference type="ChEBI" id="CHEBI:15377"/>
        <dbReference type="ChEBI" id="CHEBI:57318"/>
        <dbReference type="ChEBI" id="CHEBI:58856"/>
        <dbReference type="EC" id="4.2.1.17"/>
    </reaction>
</comment>
<evidence type="ECO:0000256" key="5">
    <source>
        <dbReference type="ARBA" id="ARBA00023717"/>
    </source>
</evidence>
<dbReference type="AlphaFoldDB" id="A0AAU7AR21"/>
<dbReference type="SUPFAM" id="SSF52096">
    <property type="entry name" value="ClpP/crotonase"/>
    <property type="match status" value="1"/>
</dbReference>
<dbReference type="EMBL" id="CP114014">
    <property type="protein sequence ID" value="XAY04030.1"/>
    <property type="molecule type" value="Genomic_DNA"/>
</dbReference>
<evidence type="ECO:0000256" key="4">
    <source>
        <dbReference type="ARBA" id="ARBA00023709"/>
    </source>
</evidence>
<evidence type="ECO:0000256" key="3">
    <source>
        <dbReference type="ARBA" id="ARBA00023239"/>
    </source>
</evidence>
<comment type="similarity">
    <text evidence="1">Belongs to the enoyl-CoA hydratase/isomerase family.</text>
</comment>
<comment type="catalytic activity">
    <reaction evidence="5">
        <text>a 4-saturated-(3S)-3-hydroxyacyl-CoA = a (3E)-enoyl-CoA + H2O</text>
        <dbReference type="Rhea" id="RHEA:20724"/>
        <dbReference type="ChEBI" id="CHEBI:15377"/>
        <dbReference type="ChEBI" id="CHEBI:58521"/>
        <dbReference type="ChEBI" id="CHEBI:137480"/>
        <dbReference type="EC" id="4.2.1.17"/>
    </reaction>
</comment>
<keyword evidence="3 6" id="KW-0456">Lyase</keyword>
<dbReference type="KEGG" id="parq:DSM112329_00856"/>
<dbReference type="Gene3D" id="3.90.226.10">
    <property type="entry name" value="2-enoyl-CoA Hydratase, Chain A, domain 1"/>
    <property type="match status" value="1"/>
</dbReference>
<dbReference type="PANTHER" id="PTHR11941:SF54">
    <property type="entry name" value="ENOYL-COA HYDRATASE, MITOCHONDRIAL"/>
    <property type="match status" value="1"/>
</dbReference>
<dbReference type="Pfam" id="PF00378">
    <property type="entry name" value="ECH_1"/>
    <property type="match status" value="1"/>
</dbReference>
<dbReference type="CDD" id="cd06558">
    <property type="entry name" value="crotonase-like"/>
    <property type="match status" value="1"/>
</dbReference>
<dbReference type="FunFam" id="3.90.226.10:FF:000009">
    <property type="entry name" value="Carnitinyl-CoA dehydratase"/>
    <property type="match status" value="1"/>
</dbReference>
<dbReference type="GO" id="GO:0004300">
    <property type="term" value="F:enoyl-CoA hydratase activity"/>
    <property type="evidence" value="ECO:0007669"/>
    <property type="project" value="UniProtKB-EC"/>
</dbReference>